<evidence type="ECO:0000313" key="3">
    <source>
        <dbReference type="Proteomes" id="UP001600165"/>
    </source>
</evidence>
<dbReference type="RefSeq" id="WP_377963044.1">
    <property type="nucleotide sequence ID" value="NZ_JBHZOL010000040.1"/>
</dbReference>
<keyword evidence="3" id="KW-1185">Reference proteome</keyword>
<feature type="domain" description="DUF4007" evidence="1">
    <location>
        <begin position="20"/>
        <end position="302"/>
    </location>
</feature>
<dbReference type="InterPro" id="IPR025248">
    <property type="entry name" value="DUF4007"/>
</dbReference>
<dbReference type="Proteomes" id="UP001600165">
    <property type="component" value="Unassembled WGS sequence"/>
</dbReference>
<proteinExistence type="predicted"/>
<sequence>MASQATLDDNKVKTPKVTVFARHETFHPRFGWLKKGFDCAAKDPKIFLDENAPVQLGVGKNMVRSIRYWCNAFNLLEDDEPTSFGEALLNDSGWDSYLEDPASLWLLHWHLVQQPCYATAWDFAFNHFRKVEFTYEDLYYELCEYRDREATRIADSSIKKDVSCILRMYAGQNAKASMSEDALDCPFTDLRLIQTAGDKRHYTFRIGPKQNLPAEIIVYAALIFAEEIYQTARTIPIANLLYDIGSPGLIFKLNESAICDAIERVKHPFQELSIEDAAGKLQFTFRTDSPSKLAKQVLASYYDDQRGEAV</sequence>
<protein>
    <submittedName>
        <fullName evidence="2">DUF4007 family protein</fullName>
    </submittedName>
</protein>
<reference evidence="2 3" key="1">
    <citation type="submission" date="2024-10" db="EMBL/GenBank/DDBJ databases">
        <authorList>
            <person name="Ratan Roy A."/>
            <person name="Morales Sandoval P.H."/>
            <person name="De Los Santos Villalobos S."/>
            <person name="Chakraborty S."/>
            <person name="Mukherjee J."/>
        </authorList>
    </citation>
    <scope>NUCLEOTIDE SEQUENCE [LARGE SCALE GENOMIC DNA]</scope>
    <source>
        <strain evidence="2 3">S1</strain>
    </source>
</reference>
<dbReference type="EMBL" id="JBHZOL010000040">
    <property type="protein sequence ID" value="MFE4105852.1"/>
    <property type="molecule type" value="Genomic_DNA"/>
</dbReference>
<accession>A0ABW6IDA9</accession>
<gene>
    <name evidence="2" type="ORF">ACFVKH_06165</name>
</gene>
<dbReference type="Pfam" id="PF13182">
    <property type="entry name" value="DUF4007"/>
    <property type="match status" value="1"/>
</dbReference>
<comment type="caution">
    <text evidence="2">The sequence shown here is derived from an EMBL/GenBank/DDBJ whole genome shotgun (WGS) entry which is preliminary data.</text>
</comment>
<evidence type="ECO:0000313" key="2">
    <source>
        <dbReference type="EMBL" id="MFE4105852.1"/>
    </source>
</evidence>
<name>A0ABW6IDA9_9CYAN</name>
<organism evidence="2 3">
    <name type="scientific">Almyronema epifaneia S1</name>
    <dbReference type="NCBI Taxonomy" id="2991925"/>
    <lineage>
        <taxon>Bacteria</taxon>
        <taxon>Bacillati</taxon>
        <taxon>Cyanobacteriota</taxon>
        <taxon>Cyanophyceae</taxon>
        <taxon>Nodosilineales</taxon>
        <taxon>Nodosilineaceae</taxon>
        <taxon>Almyronema</taxon>
        <taxon>Almyronema epifaneia</taxon>
    </lineage>
</organism>
<evidence type="ECO:0000259" key="1">
    <source>
        <dbReference type="Pfam" id="PF13182"/>
    </source>
</evidence>